<reference evidence="9 10" key="1">
    <citation type="submission" date="2021-03" db="EMBL/GenBank/DDBJ databases">
        <title>Genomic Encyclopedia of Type Strains, Phase IV (KMG-IV): sequencing the most valuable type-strain genomes for metagenomic binning, comparative biology and taxonomic classification.</title>
        <authorList>
            <person name="Goeker M."/>
        </authorList>
    </citation>
    <scope>NUCLEOTIDE SEQUENCE [LARGE SCALE GENOMIC DNA]</scope>
    <source>
        <strain evidence="9 10">DSM 3984</strain>
    </source>
</reference>
<comment type="cofactor">
    <cofactor evidence="6">
        <name>Zn(2+)</name>
        <dbReference type="ChEBI" id="CHEBI:29105"/>
    </cofactor>
    <text evidence="6">Binds 1 zinc ion.</text>
</comment>
<sequence>MDNKPLNMKWNLKSLYNDFNGKDFISDIKALDEKIKEINIWAKENLKDNSNEGEKIEEYLELKTSYELLYGRLEAFASLTLSADSKNDEAKKTLELLGKKETLIKGVEVSFIKFLRKIDNIDKVINSKEKLKKYEFIIKEMKNKSKYILSEDVEVSIAKMSLTGSVAWENLRNTLTSNHKVPIIIDGKEEVLGINEVKNMLFSGDEKLRKNAAESEKKSNKFIEEGVGASLNGIKGEVITICDMKGYKSPLEKTLIDSRMDEKTLNSMIKAMEESLEDFQKYFKKKAKLLGHKDKLPYYDIMAPVGNVNKKYSYEEAKDFIVKHFNSFSKEMGDMATKAFNNRWIDAEVRSGKRGGAFCSNLYCIGESRILCSFSGSFKNVCTLAHELGHAYHGMILTKEELLNTKYPMPLAETASIFSETMVRNAALKDADREEALAILGAELVNNSSVIVDIYARFLFEKEVFERRKDGELSVEEIKEIMIKAQKKAYGEAIDEKTLDPYAWIHKPHYYYAERNFYNFPYAFGLLFAKGLYSQYLKEGSSFVEKYNKILGLAGKASIYDVAKFAGIDVHDINFWRSSLDIVKKDIERFINL</sequence>
<name>A0ABS4F1I3_9CLOT</name>
<dbReference type="InterPro" id="IPR042088">
    <property type="entry name" value="OligoPept_F_C"/>
</dbReference>
<evidence type="ECO:0000256" key="1">
    <source>
        <dbReference type="ARBA" id="ARBA00022670"/>
    </source>
</evidence>
<gene>
    <name evidence="9" type="ORF">J2Z53_001695</name>
</gene>
<protein>
    <submittedName>
        <fullName evidence="9">PepF/M3 family oligoendopeptidase</fullName>
    </submittedName>
</protein>
<keyword evidence="2 6" id="KW-0479">Metal-binding</keyword>
<feature type="domain" description="Peptidase M3A/M3B catalytic" evidence="7">
    <location>
        <begin position="201"/>
        <end position="575"/>
    </location>
</feature>
<comment type="caution">
    <text evidence="9">The sequence shown here is derived from an EMBL/GenBank/DDBJ whole genome shotgun (WGS) entry which is preliminary data.</text>
</comment>
<evidence type="ECO:0000256" key="6">
    <source>
        <dbReference type="RuleBase" id="RU003435"/>
    </source>
</evidence>
<dbReference type="CDD" id="cd09607">
    <property type="entry name" value="M3B_PepF"/>
    <property type="match status" value="1"/>
</dbReference>
<evidence type="ECO:0000259" key="8">
    <source>
        <dbReference type="Pfam" id="PF08439"/>
    </source>
</evidence>
<keyword evidence="1 6" id="KW-0645">Protease</keyword>
<comment type="similarity">
    <text evidence="6">Belongs to the peptidase M3 family.</text>
</comment>
<dbReference type="InterPro" id="IPR001567">
    <property type="entry name" value="Pept_M3A_M3B_dom"/>
</dbReference>
<dbReference type="NCBIfam" id="TIGR02290">
    <property type="entry name" value="M3_fam_3"/>
    <property type="match status" value="1"/>
</dbReference>
<evidence type="ECO:0000256" key="3">
    <source>
        <dbReference type="ARBA" id="ARBA00022801"/>
    </source>
</evidence>
<proteinExistence type="inferred from homology"/>
<dbReference type="SUPFAM" id="SSF55486">
    <property type="entry name" value="Metalloproteases ('zincins'), catalytic domain"/>
    <property type="match status" value="1"/>
</dbReference>
<evidence type="ECO:0000256" key="4">
    <source>
        <dbReference type="ARBA" id="ARBA00022833"/>
    </source>
</evidence>
<dbReference type="RefSeq" id="WP_234925810.1">
    <property type="nucleotide sequence ID" value="NZ_JAGGJZ010000004.1"/>
</dbReference>
<keyword evidence="3 6" id="KW-0378">Hydrolase</keyword>
<dbReference type="InterPro" id="IPR011977">
    <property type="entry name" value="Pept_M3B_clade3"/>
</dbReference>
<evidence type="ECO:0000313" key="10">
    <source>
        <dbReference type="Proteomes" id="UP000783390"/>
    </source>
</evidence>
<dbReference type="PANTHER" id="PTHR34217">
    <property type="entry name" value="METAL-DEPENDENT CARBOXYPEPTIDASE"/>
    <property type="match status" value="1"/>
</dbReference>
<keyword evidence="10" id="KW-1185">Reference proteome</keyword>
<feature type="domain" description="Oligopeptidase F N-terminal" evidence="8">
    <location>
        <begin position="119"/>
        <end position="177"/>
    </location>
</feature>
<keyword evidence="4 6" id="KW-0862">Zinc</keyword>
<evidence type="ECO:0000256" key="5">
    <source>
        <dbReference type="ARBA" id="ARBA00023049"/>
    </source>
</evidence>
<keyword evidence="5 6" id="KW-0482">Metalloprotease</keyword>
<dbReference type="PANTHER" id="PTHR34217:SF1">
    <property type="entry name" value="CARBOXYPEPTIDASE 1"/>
    <property type="match status" value="1"/>
</dbReference>
<accession>A0ABS4F1I3</accession>
<dbReference type="Gene3D" id="1.10.1370.20">
    <property type="entry name" value="Oligoendopeptidase f, C-terminal domain"/>
    <property type="match status" value="1"/>
</dbReference>
<evidence type="ECO:0000259" key="7">
    <source>
        <dbReference type="Pfam" id="PF01432"/>
    </source>
</evidence>
<dbReference type="EMBL" id="JAGGJZ010000004">
    <property type="protein sequence ID" value="MBP1890111.1"/>
    <property type="molecule type" value="Genomic_DNA"/>
</dbReference>
<dbReference type="InterPro" id="IPR001333">
    <property type="entry name" value="Peptidase_M32_Taq"/>
</dbReference>
<evidence type="ECO:0000256" key="2">
    <source>
        <dbReference type="ARBA" id="ARBA00022723"/>
    </source>
</evidence>
<evidence type="ECO:0000313" key="9">
    <source>
        <dbReference type="EMBL" id="MBP1890111.1"/>
    </source>
</evidence>
<organism evidence="9 10">
    <name type="scientific">Clostridium moniliforme</name>
    <dbReference type="NCBI Taxonomy" id="39489"/>
    <lineage>
        <taxon>Bacteria</taxon>
        <taxon>Bacillati</taxon>
        <taxon>Bacillota</taxon>
        <taxon>Clostridia</taxon>
        <taxon>Eubacteriales</taxon>
        <taxon>Clostridiaceae</taxon>
        <taxon>Clostridium</taxon>
    </lineage>
</organism>
<dbReference type="InterPro" id="IPR013647">
    <property type="entry name" value="OligopepF_N_dom"/>
</dbReference>
<dbReference type="Pfam" id="PF08439">
    <property type="entry name" value="Peptidase_M3_N"/>
    <property type="match status" value="1"/>
</dbReference>
<dbReference type="Pfam" id="PF01432">
    <property type="entry name" value="Peptidase_M3"/>
    <property type="match status" value="1"/>
</dbReference>
<dbReference type="Gene3D" id="1.20.140.70">
    <property type="entry name" value="Oligopeptidase f, N-terminal domain"/>
    <property type="match status" value="1"/>
</dbReference>
<dbReference type="Proteomes" id="UP000783390">
    <property type="component" value="Unassembled WGS sequence"/>
</dbReference>
<dbReference type="InterPro" id="IPR034006">
    <property type="entry name" value="M3B_PepF_2"/>
</dbReference>